<organism evidence="1 2">
    <name type="scientific">Ensete ventricosum</name>
    <name type="common">Abyssinian banana</name>
    <name type="synonym">Musa ensete</name>
    <dbReference type="NCBI Taxonomy" id="4639"/>
    <lineage>
        <taxon>Eukaryota</taxon>
        <taxon>Viridiplantae</taxon>
        <taxon>Streptophyta</taxon>
        <taxon>Embryophyta</taxon>
        <taxon>Tracheophyta</taxon>
        <taxon>Spermatophyta</taxon>
        <taxon>Magnoliopsida</taxon>
        <taxon>Liliopsida</taxon>
        <taxon>Zingiberales</taxon>
        <taxon>Musaceae</taxon>
        <taxon>Ensete</taxon>
    </lineage>
</organism>
<evidence type="ECO:0000313" key="1">
    <source>
        <dbReference type="EMBL" id="KAJ8484387.1"/>
    </source>
</evidence>
<sequence>MSHSSETFPKLQAFQLQRSPNILNFAKALGLAGARYAILPQCRLLYTQRFVGASPELHFPKALIFSIFLRACKSFRFLIEF</sequence>
<accession>A0AAV8QWQ7</accession>
<reference evidence="1 2" key="1">
    <citation type="submission" date="2022-12" db="EMBL/GenBank/DDBJ databases">
        <title>Chromosome-scale assembly of the Ensete ventricosum genome.</title>
        <authorList>
            <person name="Dussert Y."/>
            <person name="Stocks J."/>
            <person name="Wendawek A."/>
            <person name="Woldeyes F."/>
            <person name="Nichols R.A."/>
            <person name="Borrell J.S."/>
        </authorList>
    </citation>
    <scope>NUCLEOTIDE SEQUENCE [LARGE SCALE GENOMIC DNA]</scope>
    <source>
        <strain evidence="2">cv. Maze</strain>
        <tissue evidence="1">Seeds</tissue>
    </source>
</reference>
<comment type="caution">
    <text evidence="1">The sequence shown here is derived from an EMBL/GenBank/DDBJ whole genome shotgun (WGS) entry which is preliminary data.</text>
</comment>
<name>A0AAV8QWQ7_ENSVE</name>
<dbReference type="EMBL" id="JAQQAF010000005">
    <property type="protein sequence ID" value="KAJ8484387.1"/>
    <property type="molecule type" value="Genomic_DNA"/>
</dbReference>
<protein>
    <submittedName>
        <fullName evidence="1">Uncharacterized protein</fullName>
    </submittedName>
</protein>
<keyword evidence="2" id="KW-1185">Reference proteome</keyword>
<dbReference type="AlphaFoldDB" id="A0AAV8QWQ7"/>
<proteinExistence type="predicted"/>
<gene>
    <name evidence="1" type="ORF">OPV22_016872</name>
</gene>
<evidence type="ECO:0000313" key="2">
    <source>
        <dbReference type="Proteomes" id="UP001222027"/>
    </source>
</evidence>
<dbReference type="Proteomes" id="UP001222027">
    <property type="component" value="Unassembled WGS sequence"/>
</dbReference>